<evidence type="ECO:0000313" key="3">
    <source>
        <dbReference type="Proteomes" id="UP000479132"/>
    </source>
</evidence>
<dbReference type="InterPro" id="IPR046342">
    <property type="entry name" value="CBS_dom_sf"/>
</dbReference>
<dbReference type="SUPFAM" id="SSF54631">
    <property type="entry name" value="CBS-domain pair"/>
    <property type="match status" value="1"/>
</dbReference>
<evidence type="ECO:0000259" key="1">
    <source>
        <dbReference type="Pfam" id="PF00483"/>
    </source>
</evidence>
<dbReference type="EMBL" id="JAALLS010000009">
    <property type="protein sequence ID" value="NGP88321.1"/>
    <property type="molecule type" value="Genomic_DNA"/>
</dbReference>
<dbReference type="SUPFAM" id="SSF53448">
    <property type="entry name" value="Nucleotide-diphospho-sugar transferases"/>
    <property type="match status" value="1"/>
</dbReference>
<dbReference type="Gene3D" id="3.10.580.10">
    <property type="entry name" value="CBS-domain"/>
    <property type="match status" value="1"/>
</dbReference>
<dbReference type="AlphaFoldDB" id="A0A6M1T8H8"/>
<reference evidence="2 3" key="1">
    <citation type="submission" date="2020-02" db="EMBL/GenBank/DDBJ databases">
        <title>Aliifodinibius halophilus 2W32, complete genome.</title>
        <authorList>
            <person name="Li Y."/>
            <person name="Wu S."/>
        </authorList>
    </citation>
    <scope>NUCLEOTIDE SEQUENCE [LARGE SCALE GENOMIC DNA]</scope>
    <source>
        <strain evidence="2 3">2W32</strain>
    </source>
</reference>
<dbReference type="CDD" id="cd06426">
    <property type="entry name" value="NTP_transferase_like_2"/>
    <property type="match status" value="1"/>
</dbReference>
<gene>
    <name evidence="2" type="ORF">G3569_08130</name>
</gene>
<evidence type="ECO:0000313" key="2">
    <source>
        <dbReference type="EMBL" id="NGP88321.1"/>
    </source>
</evidence>
<protein>
    <submittedName>
        <fullName evidence="2">NTP transferase domain-containing protein</fullName>
    </submittedName>
</protein>
<sequence length="328" mass="37903">MDDVDHKLLLVFRDDKFYSLVSIGDIQRAIIDNYNLDTTVGNVVRDDIRVAQTNESIEQIKERMLKYRNEFMPVLGSSGNLEKVIFWEEVFKGKDIAPKEKFDLPIIVMAGGFGTRLRPLTHVIPKPLIPIGDKSMLEHIFERFSKHGSDRFFISVNYKSDLIKYYLQNQDLPYDLQFFTEDDPLGTAGSLSLIKNEIDDTFFVSNCDIIIEQDYSEILNYHRKNNNELTVISALKNYAIPYGTIDTGENGKLESLNEKPDLTFQINSGMYILEPHLVDEIPDNTFFHITDLIEKIRKRDGKVGVFPVSEKSWKDVGEWDKYLDNIQI</sequence>
<comment type="caution">
    <text evidence="2">The sequence shown here is derived from an EMBL/GenBank/DDBJ whole genome shotgun (WGS) entry which is preliminary data.</text>
</comment>
<dbReference type="GO" id="GO:0016740">
    <property type="term" value="F:transferase activity"/>
    <property type="evidence" value="ECO:0007669"/>
    <property type="project" value="UniProtKB-KW"/>
</dbReference>
<dbReference type="PANTHER" id="PTHR22572">
    <property type="entry name" value="SUGAR-1-PHOSPHATE GUANYL TRANSFERASE"/>
    <property type="match status" value="1"/>
</dbReference>
<keyword evidence="3" id="KW-1185">Reference proteome</keyword>
<dbReference type="InterPro" id="IPR029044">
    <property type="entry name" value="Nucleotide-diphossugar_trans"/>
</dbReference>
<dbReference type="InterPro" id="IPR050486">
    <property type="entry name" value="Mannose-1P_guanyltransferase"/>
</dbReference>
<keyword evidence="2" id="KW-0808">Transferase</keyword>
<dbReference type="CDD" id="cd02205">
    <property type="entry name" value="CBS_pair_SF"/>
    <property type="match status" value="1"/>
</dbReference>
<dbReference type="Gene3D" id="3.90.550.10">
    <property type="entry name" value="Spore Coat Polysaccharide Biosynthesis Protein SpsA, Chain A"/>
    <property type="match status" value="1"/>
</dbReference>
<name>A0A6M1T8H8_9BACT</name>
<accession>A0A6M1T8H8</accession>
<organism evidence="2 3">
    <name type="scientific">Fodinibius halophilus</name>
    <dbReference type="NCBI Taxonomy" id="1736908"/>
    <lineage>
        <taxon>Bacteria</taxon>
        <taxon>Pseudomonadati</taxon>
        <taxon>Balneolota</taxon>
        <taxon>Balneolia</taxon>
        <taxon>Balneolales</taxon>
        <taxon>Balneolaceae</taxon>
        <taxon>Fodinibius</taxon>
    </lineage>
</organism>
<proteinExistence type="predicted"/>
<dbReference type="Pfam" id="PF00483">
    <property type="entry name" value="NTP_transferase"/>
    <property type="match status" value="1"/>
</dbReference>
<dbReference type="Proteomes" id="UP000479132">
    <property type="component" value="Unassembled WGS sequence"/>
</dbReference>
<dbReference type="InterPro" id="IPR005835">
    <property type="entry name" value="NTP_transferase_dom"/>
</dbReference>
<feature type="domain" description="Nucleotidyl transferase" evidence="1">
    <location>
        <begin position="107"/>
        <end position="324"/>
    </location>
</feature>